<dbReference type="GO" id="GO:0005886">
    <property type="term" value="C:plasma membrane"/>
    <property type="evidence" value="ECO:0007669"/>
    <property type="project" value="UniProtKB-SubCell"/>
</dbReference>
<evidence type="ECO:0000256" key="1">
    <source>
        <dbReference type="ARBA" id="ARBA00004651"/>
    </source>
</evidence>
<feature type="transmembrane region" description="Helical" evidence="7">
    <location>
        <begin position="308"/>
        <end position="330"/>
    </location>
</feature>
<evidence type="ECO:0000313" key="10">
    <source>
        <dbReference type="EMBL" id="GAP03241.1"/>
    </source>
</evidence>
<dbReference type="EMBL" id="DF968067">
    <property type="protein sequence ID" value="GAP03241.1"/>
    <property type="molecule type" value="Genomic_DNA"/>
</dbReference>
<name>A0A3F3GV23_9LACO</name>
<feature type="transmembrane region" description="Helical" evidence="7">
    <location>
        <begin position="161"/>
        <end position="188"/>
    </location>
</feature>
<sequence length="453" mass="49253">MTSPINQAAIDDNLHPDRLHHHMAIRWERVVNDEQVAARDASLRVRASIVGRVGILLLACGTGAWRVRDAMNTIARSLQMTCSADIGFTSLTITCFDGVESFTESLSLASAGVNTHQLTLLQGFVQNFASEYADQKPQVIHQKLDRIKAEPANYTAIQSALASAIACAGFIFLLGGGPIEMLCCFLGAGVGQYTRKLLGARHWTPITTTALGVGAACLTYFISLHALGLIWSLAPAHEAGYIGAMLFVIPGFPYITSILDITKNDMRSGLERLTFALMIIITATLIGWLLALIFGLRPENFLPQGLSLYPLIFCRLLASFAGVYGFSMMFNSKQKMAITAGLIGAVANTSRLELVDLAHFQPAAAAFCGALIAGLLASMINRTMRFPRITLTVPSIVIMVPGLYIYRGVYNLGLNNIGTGAEWLTRAGLIMLFLPFGLFVARFILDKKWRMVD</sequence>
<dbReference type="Pfam" id="PF12821">
    <property type="entry name" value="ThrE_2"/>
    <property type="match status" value="1"/>
</dbReference>
<evidence type="ECO:0000256" key="7">
    <source>
        <dbReference type="SAM" id="Phobius"/>
    </source>
</evidence>
<dbReference type="PANTHER" id="PTHR34390:SF2">
    <property type="entry name" value="SUCCINATE TRANSPORTER SUBUNIT YJJP-RELATED"/>
    <property type="match status" value="1"/>
</dbReference>
<accession>A0A3F3GV23</accession>
<keyword evidence="3 7" id="KW-0812">Transmembrane</keyword>
<keyword evidence="2" id="KW-1003">Cell membrane</keyword>
<feature type="transmembrane region" description="Helical" evidence="7">
    <location>
        <begin position="240"/>
        <end position="261"/>
    </location>
</feature>
<feature type="domain" description="Threonine/serine exporter-like N-terminal" evidence="8">
    <location>
        <begin position="49"/>
        <end position="293"/>
    </location>
</feature>
<comment type="similarity">
    <text evidence="6">Belongs to the ThrE exporter (TC 2.A.79) family.</text>
</comment>
<evidence type="ECO:0000259" key="8">
    <source>
        <dbReference type="Pfam" id="PF06738"/>
    </source>
</evidence>
<gene>
    <name evidence="10" type="ORF">FPFC_050580</name>
</gene>
<dbReference type="PANTHER" id="PTHR34390">
    <property type="entry name" value="UPF0442 PROTEIN YJJB-RELATED"/>
    <property type="match status" value="1"/>
</dbReference>
<feature type="transmembrane region" description="Helical" evidence="7">
    <location>
        <begin position="427"/>
        <end position="445"/>
    </location>
</feature>
<dbReference type="InterPro" id="IPR050539">
    <property type="entry name" value="ThrE_Dicarb/AminoAcid_Exp"/>
</dbReference>
<evidence type="ECO:0000256" key="2">
    <source>
        <dbReference type="ARBA" id="ARBA00022475"/>
    </source>
</evidence>
<evidence type="ECO:0000256" key="4">
    <source>
        <dbReference type="ARBA" id="ARBA00022989"/>
    </source>
</evidence>
<feature type="domain" description="Threonine/Serine exporter ThrE" evidence="9">
    <location>
        <begin position="316"/>
        <end position="443"/>
    </location>
</feature>
<evidence type="ECO:0000256" key="3">
    <source>
        <dbReference type="ARBA" id="ARBA00022692"/>
    </source>
</evidence>
<keyword evidence="11" id="KW-1185">Reference proteome</keyword>
<feature type="transmembrane region" description="Helical" evidence="7">
    <location>
        <begin position="360"/>
        <end position="377"/>
    </location>
</feature>
<protein>
    <recommendedName>
        <fullName evidence="12">Integral membrane protein</fullName>
    </recommendedName>
</protein>
<keyword evidence="4 7" id="KW-1133">Transmembrane helix</keyword>
<dbReference type="GO" id="GO:0015744">
    <property type="term" value="P:succinate transport"/>
    <property type="evidence" value="ECO:0007669"/>
    <property type="project" value="TreeGrafter"/>
</dbReference>
<dbReference type="STRING" id="220714.SAMN05660469_1002"/>
<dbReference type="AlphaFoldDB" id="A0A3F3GV23"/>
<dbReference type="Pfam" id="PF06738">
    <property type="entry name" value="ThrE"/>
    <property type="match status" value="1"/>
</dbReference>
<reference evidence="10 11" key="1">
    <citation type="journal article" date="2015" name="BMC Genomics">
        <title>Comparative genomics of Fructobacillus spp. and Leuconostoc spp. reveals niche-specific evolution of Fructobacillus spp.</title>
        <authorList>
            <person name="Endo A."/>
            <person name="Tanizawa Y."/>
            <person name="Tanaka N."/>
            <person name="Maeno S."/>
            <person name="Kumar H."/>
            <person name="Shiwa Y."/>
            <person name="Okada S."/>
            <person name="Yoshikawa H."/>
            <person name="Dicks L."/>
            <person name="Nakagawa J."/>
            <person name="Arita M."/>
        </authorList>
    </citation>
    <scope>NUCLEOTIDE SEQUENCE [LARGE SCALE GENOMIC DNA]</scope>
    <source>
        <strain evidence="10 11">DSM 15468</strain>
    </source>
</reference>
<dbReference type="Proteomes" id="UP000061227">
    <property type="component" value="Unassembled WGS sequence"/>
</dbReference>
<proteinExistence type="inferred from homology"/>
<evidence type="ECO:0000313" key="11">
    <source>
        <dbReference type="Proteomes" id="UP000061227"/>
    </source>
</evidence>
<evidence type="ECO:0000259" key="9">
    <source>
        <dbReference type="Pfam" id="PF12821"/>
    </source>
</evidence>
<dbReference type="InterPro" id="IPR024528">
    <property type="entry name" value="ThrE_2"/>
</dbReference>
<dbReference type="InterPro" id="IPR010619">
    <property type="entry name" value="ThrE-like_N"/>
</dbReference>
<organism evidence="10 11">
    <name type="scientific">Fructobacillus pseudoficulneus</name>
    <dbReference type="NCBI Taxonomy" id="220714"/>
    <lineage>
        <taxon>Bacteria</taxon>
        <taxon>Bacillati</taxon>
        <taxon>Bacillota</taxon>
        <taxon>Bacilli</taxon>
        <taxon>Lactobacillales</taxon>
        <taxon>Lactobacillaceae</taxon>
        <taxon>Fructobacillus</taxon>
    </lineage>
</organism>
<evidence type="ECO:0000256" key="5">
    <source>
        <dbReference type="ARBA" id="ARBA00023136"/>
    </source>
</evidence>
<dbReference type="OrthoDB" id="2148488at2"/>
<feature type="transmembrane region" description="Helical" evidence="7">
    <location>
        <begin position="389"/>
        <end position="407"/>
    </location>
</feature>
<dbReference type="RefSeq" id="WP_059378754.1">
    <property type="nucleotide sequence ID" value="NZ_DF968067.1"/>
</dbReference>
<evidence type="ECO:0000256" key="6">
    <source>
        <dbReference type="ARBA" id="ARBA00034125"/>
    </source>
</evidence>
<keyword evidence="5 7" id="KW-0472">Membrane</keyword>
<evidence type="ECO:0008006" key="12">
    <source>
        <dbReference type="Google" id="ProtNLM"/>
    </source>
</evidence>
<feature type="transmembrane region" description="Helical" evidence="7">
    <location>
        <begin position="273"/>
        <end position="296"/>
    </location>
</feature>
<feature type="transmembrane region" description="Helical" evidence="7">
    <location>
        <begin position="209"/>
        <end position="234"/>
    </location>
</feature>
<dbReference type="GO" id="GO:0022857">
    <property type="term" value="F:transmembrane transporter activity"/>
    <property type="evidence" value="ECO:0007669"/>
    <property type="project" value="InterPro"/>
</dbReference>
<comment type="subcellular location">
    <subcellularLocation>
        <location evidence="1">Cell membrane</location>
        <topology evidence="1">Multi-pass membrane protein</topology>
    </subcellularLocation>
</comment>